<feature type="transmembrane region" description="Helical" evidence="1">
    <location>
        <begin position="104"/>
        <end position="125"/>
    </location>
</feature>
<keyword evidence="1" id="KW-0812">Transmembrane</keyword>
<proteinExistence type="predicted"/>
<gene>
    <name evidence="2" type="primary">ynzE</name>
    <name evidence="2" type="ORF">J1TS3_13190</name>
</gene>
<evidence type="ECO:0000313" key="3">
    <source>
        <dbReference type="Proteomes" id="UP000680279"/>
    </source>
</evidence>
<name>A0ABQ4K363_9BACI</name>
<sequence length="132" mass="14938">MKGYLLAILWGLVVWFFAILFFVIFGKQVLFAPGSHLFIVSTVILLAGTAILLLVITFLYVMFDRSENSALKFGVIGTIVGLILDTFSLANHRFIFPQLSESQIIAFTVWMSFAYALYLIIPVLVNEQRRKV</sequence>
<dbReference type="Proteomes" id="UP000680279">
    <property type="component" value="Unassembled WGS sequence"/>
</dbReference>
<organism evidence="2 3">
    <name type="scientific">Siminovitchia fordii</name>
    <dbReference type="NCBI Taxonomy" id="254759"/>
    <lineage>
        <taxon>Bacteria</taxon>
        <taxon>Bacillati</taxon>
        <taxon>Bacillota</taxon>
        <taxon>Bacilli</taxon>
        <taxon>Bacillales</taxon>
        <taxon>Bacillaceae</taxon>
        <taxon>Siminovitchia</taxon>
    </lineage>
</organism>
<keyword evidence="1" id="KW-1133">Transmembrane helix</keyword>
<accession>A0ABQ4K363</accession>
<protein>
    <submittedName>
        <fullName evidence="2">Uncharacterized protein</fullName>
    </submittedName>
</protein>
<feature type="transmembrane region" description="Helical" evidence="1">
    <location>
        <begin position="7"/>
        <end position="25"/>
    </location>
</feature>
<feature type="transmembrane region" description="Helical" evidence="1">
    <location>
        <begin position="73"/>
        <end position="92"/>
    </location>
</feature>
<reference evidence="2 3" key="1">
    <citation type="submission" date="2021-03" db="EMBL/GenBank/DDBJ databases">
        <title>Antimicrobial resistance genes in bacteria isolated from Japanese honey, and their potential for conferring macrolide and lincosamide resistance in the American foulbrood pathogen Paenibacillus larvae.</title>
        <authorList>
            <person name="Okamoto M."/>
            <person name="Kumagai M."/>
            <person name="Kanamori H."/>
            <person name="Takamatsu D."/>
        </authorList>
    </citation>
    <scope>NUCLEOTIDE SEQUENCE [LARGE SCALE GENOMIC DNA]</scope>
    <source>
        <strain evidence="2 3">J1TS3</strain>
    </source>
</reference>
<dbReference type="RefSeq" id="WP_212962415.1">
    <property type="nucleotide sequence ID" value="NZ_BOQT01000003.1"/>
</dbReference>
<keyword evidence="3" id="KW-1185">Reference proteome</keyword>
<evidence type="ECO:0000256" key="1">
    <source>
        <dbReference type="SAM" id="Phobius"/>
    </source>
</evidence>
<keyword evidence="1" id="KW-0472">Membrane</keyword>
<dbReference type="EMBL" id="BOQT01000003">
    <property type="protein sequence ID" value="GIN20185.1"/>
    <property type="molecule type" value="Genomic_DNA"/>
</dbReference>
<comment type="caution">
    <text evidence="2">The sequence shown here is derived from an EMBL/GenBank/DDBJ whole genome shotgun (WGS) entry which is preliminary data.</text>
</comment>
<evidence type="ECO:0000313" key="2">
    <source>
        <dbReference type="EMBL" id="GIN20185.1"/>
    </source>
</evidence>
<feature type="transmembrane region" description="Helical" evidence="1">
    <location>
        <begin position="37"/>
        <end position="61"/>
    </location>
</feature>
<dbReference type="Pfam" id="PF17329">
    <property type="entry name" value="DUF5367"/>
    <property type="match status" value="1"/>
</dbReference>
<dbReference type="InterPro" id="IPR020509">
    <property type="entry name" value="Uncharacterised_YnzE"/>
</dbReference>